<dbReference type="AlphaFoldDB" id="C1H5D4"/>
<proteinExistence type="predicted"/>
<dbReference type="VEuPathDB" id="FungiDB:PAAG_05975"/>
<dbReference type="GeneID" id="9095425"/>
<dbReference type="HOGENOM" id="CLU_1982235_0_0_1"/>
<gene>
    <name evidence="1" type="ORF">PAAG_05975</name>
</gene>
<dbReference type="KEGG" id="pbl:PAAG_05975"/>
<dbReference type="EMBL" id="KN294007">
    <property type="protein sequence ID" value="EEH34928.1"/>
    <property type="molecule type" value="Genomic_DNA"/>
</dbReference>
<protein>
    <submittedName>
        <fullName evidence="1">Uncharacterized protein</fullName>
    </submittedName>
</protein>
<sequence>MGSQISWVENVYSELLFSRDIAVSWELDLFMQDVALVRLPLSGCKLGDDVDANDVDLTGQKKKALFFLPPGPHDAMPRGPRNKLFYSGSAVQLVTFRDDAGETNAAGGLHDYFLLSFSSASPEVNG</sequence>
<organism evidence="1 2">
    <name type="scientific">Paracoccidioides lutzii (strain ATCC MYA-826 / Pb01)</name>
    <name type="common">Paracoccidioides brasiliensis</name>
    <dbReference type="NCBI Taxonomy" id="502779"/>
    <lineage>
        <taxon>Eukaryota</taxon>
        <taxon>Fungi</taxon>
        <taxon>Dikarya</taxon>
        <taxon>Ascomycota</taxon>
        <taxon>Pezizomycotina</taxon>
        <taxon>Eurotiomycetes</taxon>
        <taxon>Eurotiomycetidae</taxon>
        <taxon>Onygenales</taxon>
        <taxon>Ajellomycetaceae</taxon>
        <taxon>Paracoccidioides</taxon>
    </lineage>
</organism>
<accession>C1H5D4</accession>
<name>C1H5D4_PARBA</name>
<dbReference type="RefSeq" id="XP_002792187.1">
    <property type="nucleotide sequence ID" value="XM_002792141.1"/>
</dbReference>
<dbReference type="Proteomes" id="UP000002059">
    <property type="component" value="Partially assembled WGS sequence"/>
</dbReference>
<keyword evidence="2" id="KW-1185">Reference proteome</keyword>
<evidence type="ECO:0000313" key="2">
    <source>
        <dbReference type="Proteomes" id="UP000002059"/>
    </source>
</evidence>
<evidence type="ECO:0000313" key="1">
    <source>
        <dbReference type="EMBL" id="EEH34928.1"/>
    </source>
</evidence>
<reference evidence="1 2" key="1">
    <citation type="journal article" date="2011" name="PLoS Genet.">
        <title>Comparative genomic analysis of human fungal pathogens causing paracoccidioidomycosis.</title>
        <authorList>
            <person name="Desjardins C.A."/>
            <person name="Champion M.D."/>
            <person name="Holder J.W."/>
            <person name="Muszewska A."/>
            <person name="Goldberg J."/>
            <person name="Bailao A.M."/>
            <person name="Brigido M.M."/>
            <person name="Ferreira M.E."/>
            <person name="Garcia A.M."/>
            <person name="Grynberg M."/>
            <person name="Gujja S."/>
            <person name="Heiman D.I."/>
            <person name="Henn M.R."/>
            <person name="Kodira C.D."/>
            <person name="Leon-Narvaez H."/>
            <person name="Longo L.V."/>
            <person name="Ma L.J."/>
            <person name="Malavazi I."/>
            <person name="Matsuo A.L."/>
            <person name="Morais F.V."/>
            <person name="Pereira M."/>
            <person name="Rodriguez-Brito S."/>
            <person name="Sakthikumar S."/>
            <person name="Salem-Izacc S.M."/>
            <person name="Sykes S.M."/>
            <person name="Teixeira M.M."/>
            <person name="Vallejo M.C."/>
            <person name="Walter M.E."/>
            <person name="Yandava C."/>
            <person name="Young S."/>
            <person name="Zeng Q."/>
            <person name="Zucker J."/>
            <person name="Felipe M.S."/>
            <person name="Goldman G.H."/>
            <person name="Haas B.J."/>
            <person name="McEwen J.G."/>
            <person name="Nino-Vega G."/>
            <person name="Puccia R."/>
            <person name="San-Blas G."/>
            <person name="Soares C.M."/>
            <person name="Birren B.W."/>
            <person name="Cuomo C.A."/>
        </authorList>
    </citation>
    <scope>NUCLEOTIDE SEQUENCE [LARGE SCALE GENOMIC DNA]</scope>
    <source>
        <strain evidence="2">ATCC MYA-826 / Pb01</strain>
    </source>
</reference>